<evidence type="ECO:0000313" key="4">
    <source>
        <dbReference type="EMBL" id="VAW93920.1"/>
    </source>
</evidence>
<proteinExistence type="predicted"/>
<organism evidence="4">
    <name type="scientific">hydrothermal vent metagenome</name>
    <dbReference type="NCBI Taxonomy" id="652676"/>
    <lineage>
        <taxon>unclassified sequences</taxon>
        <taxon>metagenomes</taxon>
        <taxon>ecological metagenomes</taxon>
    </lineage>
</organism>
<sequence>MYTQCPHCQAYFEVTADQLKVGEGDVRCGQCLSIFNALQHLTEHLPNDEDGNDANQYADWAKNNPTADTTAPPADDTNEAATAPAVAQSSINAPWPDLGNIDAVAAELDPHIGTPRRHNTFDTTDELTSQQIEAIELPDDWLDESPKKILADTLPTDKTQKIDPPEPSVDSVMTENTPLASVQQDSTKTSAQKTLTGSLATETGRPDAEQTTTPNLPTPLLRQLQEEKAASLHPPATLWVIGSLLMLVLFLTQASYFYRDELALRKPELRPWLEQACSYLDCNLRPPVHQGRIDILGWDVRSLPNTPQALIASTTLVNKTTESQPYPLLTLRFSDMNGASIAQRRFLPREYLSAGTDIQAGMAPDTPVVVELALVDPGKQAVNFEFHTEPAKLAQ</sequence>
<accession>A0A3B0ZXG7</accession>
<evidence type="ECO:0000256" key="1">
    <source>
        <dbReference type="SAM" id="MobiDB-lite"/>
    </source>
</evidence>
<feature type="compositionally biased region" description="Low complexity" evidence="1">
    <location>
        <begin position="63"/>
        <end position="85"/>
    </location>
</feature>
<keyword evidence="2" id="KW-1133">Transmembrane helix</keyword>
<feature type="region of interest" description="Disordered" evidence="1">
    <location>
        <begin position="153"/>
        <end position="216"/>
    </location>
</feature>
<feature type="domain" description="Zinc finger/thioredoxin putative" evidence="3">
    <location>
        <begin position="1"/>
        <end position="37"/>
    </location>
</feature>
<dbReference type="InterPro" id="IPR011723">
    <property type="entry name" value="Znf/thioredoxin_put"/>
</dbReference>
<dbReference type="InterPro" id="IPR021834">
    <property type="entry name" value="DUF3426"/>
</dbReference>
<feature type="transmembrane region" description="Helical" evidence="2">
    <location>
        <begin position="236"/>
        <end position="258"/>
    </location>
</feature>
<dbReference type="AlphaFoldDB" id="A0A3B0ZXG7"/>
<gene>
    <name evidence="4" type="ORF">MNBD_GAMMA20-741</name>
</gene>
<evidence type="ECO:0000259" key="3">
    <source>
        <dbReference type="Pfam" id="PF13719"/>
    </source>
</evidence>
<name>A0A3B0ZXG7_9ZZZZ</name>
<dbReference type="Pfam" id="PF11906">
    <property type="entry name" value="DUF3426"/>
    <property type="match status" value="1"/>
</dbReference>
<keyword evidence="2" id="KW-0472">Membrane</keyword>
<reference evidence="4" key="1">
    <citation type="submission" date="2018-06" db="EMBL/GenBank/DDBJ databases">
        <authorList>
            <person name="Zhirakovskaya E."/>
        </authorList>
    </citation>
    <scope>NUCLEOTIDE SEQUENCE</scope>
</reference>
<keyword evidence="2" id="KW-0812">Transmembrane</keyword>
<protein>
    <recommendedName>
        <fullName evidence="3">Zinc finger/thioredoxin putative domain-containing protein</fullName>
    </recommendedName>
</protein>
<dbReference type="Pfam" id="PF13719">
    <property type="entry name" value="Zn_ribbon_5"/>
    <property type="match status" value="1"/>
</dbReference>
<feature type="region of interest" description="Disordered" evidence="1">
    <location>
        <begin position="46"/>
        <end position="94"/>
    </location>
</feature>
<feature type="compositionally biased region" description="Polar residues" evidence="1">
    <location>
        <begin position="171"/>
        <end position="201"/>
    </location>
</feature>
<dbReference type="NCBIfam" id="TIGR02098">
    <property type="entry name" value="MJ0042_CXXC"/>
    <property type="match status" value="1"/>
</dbReference>
<dbReference type="EMBL" id="UOFU01000038">
    <property type="protein sequence ID" value="VAW93920.1"/>
    <property type="molecule type" value="Genomic_DNA"/>
</dbReference>
<evidence type="ECO:0000256" key="2">
    <source>
        <dbReference type="SAM" id="Phobius"/>
    </source>
</evidence>